<feature type="region of interest" description="Disordered" evidence="1">
    <location>
        <begin position="1"/>
        <end position="21"/>
    </location>
</feature>
<evidence type="ECO:0000256" key="1">
    <source>
        <dbReference type="SAM" id="MobiDB-lite"/>
    </source>
</evidence>
<organism evidence="2 3">
    <name type="scientific">Senna tora</name>
    <dbReference type="NCBI Taxonomy" id="362788"/>
    <lineage>
        <taxon>Eukaryota</taxon>
        <taxon>Viridiplantae</taxon>
        <taxon>Streptophyta</taxon>
        <taxon>Embryophyta</taxon>
        <taxon>Tracheophyta</taxon>
        <taxon>Spermatophyta</taxon>
        <taxon>Magnoliopsida</taxon>
        <taxon>eudicotyledons</taxon>
        <taxon>Gunneridae</taxon>
        <taxon>Pentapetalae</taxon>
        <taxon>rosids</taxon>
        <taxon>fabids</taxon>
        <taxon>Fabales</taxon>
        <taxon>Fabaceae</taxon>
        <taxon>Caesalpinioideae</taxon>
        <taxon>Cassia clade</taxon>
        <taxon>Senna</taxon>
    </lineage>
</organism>
<feature type="compositionally biased region" description="Basic and acidic residues" evidence="1">
    <location>
        <begin position="12"/>
        <end position="21"/>
    </location>
</feature>
<proteinExistence type="predicted"/>
<dbReference type="Proteomes" id="UP000634136">
    <property type="component" value="Unassembled WGS sequence"/>
</dbReference>
<dbReference type="AlphaFoldDB" id="A0A834WD04"/>
<evidence type="ECO:0000313" key="2">
    <source>
        <dbReference type="EMBL" id="KAF7818855.1"/>
    </source>
</evidence>
<name>A0A834WD04_9FABA</name>
<evidence type="ECO:0000313" key="3">
    <source>
        <dbReference type="Proteomes" id="UP000634136"/>
    </source>
</evidence>
<reference evidence="2" key="1">
    <citation type="submission" date="2020-09" db="EMBL/GenBank/DDBJ databases">
        <title>Genome-Enabled Discovery of Anthraquinone Biosynthesis in Senna tora.</title>
        <authorList>
            <person name="Kang S.-H."/>
            <person name="Pandey R.P."/>
            <person name="Lee C.-M."/>
            <person name="Sim J.-S."/>
            <person name="Jeong J.-T."/>
            <person name="Choi B.-S."/>
            <person name="Jung M."/>
            <person name="Ginzburg D."/>
            <person name="Zhao K."/>
            <person name="Won S.Y."/>
            <person name="Oh T.-J."/>
            <person name="Yu Y."/>
            <person name="Kim N.-H."/>
            <person name="Lee O.R."/>
            <person name="Lee T.-H."/>
            <person name="Bashyal P."/>
            <person name="Kim T.-S."/>
            <person name="Lee W.-H."/>
            <person name="Kawkins C."/>
            <person name="Kim C.-K."/>
            <person name="Kim J.S."/>
            <person name="Ahn B.O."/>
            <person name="Rhee S.Y."/>
            <person name="Sohng J.K."/>
        </authorList>
    </citation>
    <scope>NUCLEOTIDE SEQUENCE</scope>
    <source>
        <tissue evidence="2">Leaf</tissue>
    </source>
</reference>
<sequence length="21" mass="2253">MGSGRSNIGCAESEKNEEIEI</sequence>
<protein>
    <submittedName>
        <fullName evidence="2">Uncharacterized protein</fullName>
    </submittedName>
</protein>
<gene>
    <name evidence="2" type="ORF">G2W53_024310</name>
</gene>
<comment type="caution">
    <text evidence="2">The sequence shown here is derived from an EMBL/GenBank/DDBJ whole genome shotgun (WGS) entry which is preliminary data.</text>
</comment>
<dbReference type="EMBL" id="JAAIUW010000008">
    <property type="protein sequence ID" value="KAF7818855.1"/>
    <property type="molecule type" value="Genomic_DNA"/>
</dbReference>
<accession>A0A834WD04</accession>
<keyword evidence="3" id="KW-1185">Reference proteome</keyword>